<evidence type="ECO:0000313" key="1">
    <source>
        <dbReference type="EMBL" id="SEW36036.1"/>
    </source>
</evidence>
<gene>
    <name evidence="1" type="ORF">SAMN05421659_11247</name>
</gene>
<organism evidence="1 2">
    <name type="scientific">[Clostridium] fimetarium</name>
    <dbReference type="NCBI Taxonomy" id="99656"/>
    <lineage>
        <taxon>Bacteria</taxon>
        <taxon>Bacillati</taxon>
        <taxon>Bacillota</taxon>
        <taxon>Clostridia</taxon>
        <taxon>Lachnospirales</taxon>
        <taxon>Lachnospiraceae</taxon>
    </lineage>
</organism>
<reference evidence="1 2" key="1">
    <citation type="submission" date="2016-10" db="EMBL/GenBank/DDBJ databases">
        <authorList>
            <person name="de Groot N.N."/>
        </authorList>
    </citation>
    <scope>NUCLEOTIDE SEQUENCE [LARGE SCALE GENOMIC DNA]</scope>
    <source>
        <strain evidence="1 2">DSM 9179</strain>
    </source>
</reference>
<protein>
    <submittedName>
        <fullName evidence="1">Uncharacterized protein</fullName>
    </submittedName>
</protein>
<dbReference type="Proteomes" id="UP000199701">
    <property type="component" value="Unassembled WGS sequence"/>
</dbReference>
<dbReference type="EMBL" id="FOJI01000012">
    <property type="protein sequence ID" value="SEW36036.1"/>
    <property type="molecule type" value="Genomic_DNA"/>
</dbReference>
<proteinExistence type="predicted"/>
<sequence>MREDKSANLDATDIMNYYSKEMYITEEKFLSQQYGNIGDTVFFAASTESSFQYVPASAKVTNIKITNEISDEYMNLVEKEVNRSQKSGRPGWNCFVRNFSNMDDAVTKEKAESLSSYVIVDVTLTNYTDNDIRFNINTLKIPVIEDNGIMSWYTYSESVNSLVLVIL</sequence>
<name>A0A1I0R652_9FIRM</name>
<keyword evidence="2" id="KW-1185">Reference proteome</keyword>
<dbReference type="RefSeq" id="WP_170841426.1">
    <property type="nucleotide sequence ID" value="NZ_FOJI01000012.1"/>
</dbReference>
<dbReference type="STRING" id="99656.SAMN05421659_11247"/>
<accession>A0A1I0R652</accession>
<dbReference type="AlphaFoldDB" id="A0A1I0R652"/>
<evidence type="ECO:0000313" key="2">
    <source>
        <dbReference type="Proteomes" id="UP000199701"/>
    </source>
</evidence>